<evidence type="ECO:0000256" key="4">
    <source>
        <dbReference type="ARBA" id="ARBA00022723"/>
    </source>
</evidence>
<dbReference type="InterPro" id="IPR036457">
    <property type="entry name" value="PPM-type-like_dom_sf"/>
</dbReference>
<dbReference type="EMBL" id="CP000586">
    <property type="protein sequence ID" value="ABO96798.1"/>
    <property type="molecule type" value="Genomic_DNA"/>
</dbReference>
<dbReference type="GO" id="GO:0046872">
    <property type="term" value="F:metal ion binding"/>
    <property type="evidence" value="ECO:0007669"/>
    <property type="project" value="UniProtKB-KW"/>
</dbReference>
<dbReference type="CDD" id="cd00143">
    <property type="entry name" value="PP2Cc"/>
    <property type="match status" value="1"/>
</dbReference>
<feature type="domain" description="PPM-type phosphatase" evidence="11">
    <location>
        <begin position="16"/>
        <end position="308"/>
    </location>
</feature>
<keyword evidence="8" id="KW-0464">Manganese</keyword>
<dbReference type="SMART" id="SM00331">
    <property type="entry name" value="PP2C_SIG"/>
    <property type="match status" value="1"/>
</dbReference>
<comment type="cofactor">
    <cofactor evidence="2">
        <name>Mg(2+)</name>
        <dbReference type="ChEBI" id="CHEBI:18420"/>
    </cofactor>
</comment>
<evidence type="ECO:0000256" key="2">
    <source>
        <dbReference type="ARBA" id="ARBA00001946"/>
    </source>
</evidence>
<evidence type="ECO:0000313" key="13">
    <source>
        <dbReference type="Proteomes" id="UP000001568"/>
    </source>
</evidence>
<dbReference type="Gramene" id="ABO96798">
    <property type="protein sequence ID" value="ABO96798"/>
    <property type="gene ID" value="OSTLU_40915"/>
</dbReference>
<evidence type="ECO:0000256" key="8">
    <source>
        <dbReference type="ARBA" id="ARBA00023211"/>
    </source>
</evidence>
<organism evidence="12 13">
    <name type="scientific">Ostreococcus lucimarinus (strain CCE9901)</name>
    <dbReference type="NCBI Taxonomy" id="436017"/>
    <lineage>
        <taxon>Eukaryota</taxon>
        <taxon>Viridiplantae</taxon>
        <taxon>Chlorophyta</taxon>
        <taxon>Mamiellophyceae</taxon>
        <taxon>Mamiellales</taxon>
        <taxon>Bathycoccaceae</taxon>
        <taxon>Ostreococcus</taxon>
    </lineage>
</organism>
<feature type="compositionally biased region" description="Basic and acidic residues" evidence="10">
    <location>
        <begin position="176"/>
        <end position="188"/>
    </location>
</feature>
<dbReference type="InterPro" id="IPR015655">
    <property type="entry name" value="PP2C"/>
</dbReference>
<dbReference type="OMA" id="VYGRKGP"/>
<gene>
    <name evidence="12" type="ORF">OSTLU_40915</name>
</gene>
<keyword evidence="5 9" id="KW-0378">Hydrolase</keyword>
<dbReference type="Proteomes" id="UP000001568">
    <property type="component" value="Chromosome 6"/>
</dbReference>
<dbReference type="AlphaFoldDB" id="A4RZ34"/>
<dbReference type="EC" id="3.1.3.16" evidence="3"/>
<dbReference type="Gene3D" id="3.60.40.10">
    <property type="entry name" value="PPM-type phosphatase domain"/>
    <property type="match status" value="1"/>
</dbReference>
<dbReference type="PANTHER" id="PTHR47992">
    <property type="entry name" value="PROTEIN PHOSPHATASE"/>
    <property type="match status" value="1"/>
</dbReference>
<comment type="similarity">
    <text evidence="9">Belongs to the PP2C family.</text>
</comment>
<dbReference type="RefSeq" id="XP_001418505.1">
    <property type="nucleotide sequence ID" value="XM_001418468.1"/>
</dbReference>
<evidence type="ECO:0000256" key="7">
    <source>
        <dbReference type="ARBA" id="ARBA00022912"/>
    </source>
</evidence>
<evidence type="ECO:0000259" key="11">
    <source>
        <dbReference type="PROSITE" id="PS51746"/>
    </source>
</evidence>
<feature type="region of interest" description="Disordered" evidence="10">
    <location>
        <begin position="176"/>
        <end position="207"/>
    </location>
</feature>
<sequence>MVGATHVPRDAAAGDRAGFPALAIAHSRKVQKGEDFDLVEVCALWTPGRRGKGANDASVEFAMFGLFDGHGGKACAEHCADSFLSALTEALDAPGALEEHEDADDAFEQRLPEALKRAFATVDEAFLARDVHSGATATICVIRGRCVTTAAVGDSLATLDLGPGIPVMRLSAEHRLDTSQSERKRIEEAGGEVRPTEYEDGPNGERVGVGPLRVWPGGLAVSRSIGDRDGKRGGVISEPEVSMVVVPERFHGARVVLASDGLWDAATPKQASACVAKMHVQNAATALNKLAQSQKDNRDDITVLVIDMVRDENSKSGP</sequence>
<dbReference type="HOGENOM" id="CLU_013173_3_0_1"/>
<proteinExistence type="inferred from homology"/>
<dbReference type="Pfam" id="PF00481">
    <property type="entry name" value="PP2C"/>
    <property type="match status" value="1"/>
</dbReference>
<comment type="cofactor">
    <cofactor evidence="1">
        <name>Mn(2+)</name>
        <dbReference type="ChEBI" id="CHEBI:29035"/>
    </cofactor>
</comment>
<evidence type="ECO:0000256" key="5">
    <source>
        <dbReference type="ARBA" id="ARBA00022801"/>
    </source>
</evidence>
<dbReference type="PROSITE" id="PS51746">
    <property type="entry name" value="PPM_2"/>
    <property type="match status" value="1"/>
</dbReference>
<keyword evidence="4" id="KW-0479">Metal-binding</keyword>
<evidence type="ECO:0000256" key="9">
    <source>
        <dbReference type="RuleBase" id="RU003465"/>
    </source>
</evidence>
<dbReference type="eggNOG" id="KOG0698">
    <property type="taxonomic scope" value="Eukaryota"/>
</dbReference>
<dbReference type="OrthoDB" id="10264738at2759"/>
<name>A4RZ34_OSTLU</name>
<dbReference type="InterPro" id="IPR000222">
    <property type="entry name" value="PP2C_BS"/>
</dbReference>
<dbReference type="SMART" id="SM00332">
    <property type="entry name" value="PP2Cc"/>
    <property type="match status" value="1"/>
</dbReference>
<protein>
    <recommendedName>
        <fullName evidence="3">protein-serine/threonine phosphatase</fullName>
        <ecNumber evidence="3">3.1.3.16</ecNumber>
    </recommendedName>
</protein>
<keyword evidence="6" id="KW-0460">Magnesium</keyword>
<dbReference type="PROSITE" id="PS01032">
    <property type="entry name" value="PPM_1"/>
    <property type="match status" value="1"/>
</dbReference>
<dbReference type="KEGG" id="olu:OSTLU_40915"/>
<evidence type="ECO:0000256" key="1">
    <source>
        <dbReference type="ARBA" id="ARBA00001936"/>
    </source>
</evidence>
<evidence type="ECO:0000256" key="6">
    <source>
        <dbReference type="ARBA" id="ARBA00022842"/>
    </source>
</evidence>
<dbReference type="STRING" id="436017.A4RZ34"/>
<dbReference type="GeneID" id="5002280"/>
<evidence type="ECO:0000256" key="3">
    <source>
        <dbReference type="ARBA" id="ARBA00013081"/>
    </source>
</evidence>
<dbReference type="SUPFAM" id="SSF81606">
    <property type="entry name" value="PP2C-like"/>
    <property type="match status" value="1"/>
</dbReference>
<reference evidence="12 13" key="1">
    <citation type="journal article" date="2007" name="Proc. Natl. Acad. Sci. U.S.A.">
        <title>The tiny eukaryote Ostreococcus provides genomic insights into the paradox of plankton speciation.</title>
        <authorList>
            <person name="Palenik B."/>
            <person name="Grimwood J."/>
            <person name="Aerts A."/>
            <person name="Rouze P."/>
            <person name="Salamov A."/>
            <person name="Putnam N."/>
            <person name="Dupont C."/>
            <person name="Jorgensen R."/>
            <person name="Derelle E."/>
            <person name="Rombauts S."/>
            <person name="Zhou K."/>
            <person name="Otillar R."/>
            <person name="Merchant S.S."/>
            <person name="Podell S."/>
            <person name="Gaasterland T."/>
            <person name="Napoli C."/>
            <person name="Gendler K."/>
            <person name="Manuell A."/>
            <person name="Tai V."/>
            <person name="Vallon O."/>
            <person name="Piganeau G."/>
            <person name="Jancek S."/>
            <person name="Heijde M."/>
            <person name="Jabbari K."/>
            <person name="Bowler C."/>
            <person name="Lohr M."/>
            <person name="Robbens S."/>
            <person name="Werner G."/>
            <person name="Dubchak I."/>
            <person name="Pazour G.J."/>
            <person name="Ren Q."/>
            <person name="Paulsen I."/>
            <person name="Delwiche C."/>
            <person name="Schmutz J."/>
            <person name="Rokhsar D."/>
            <person name="Van de Peer Y."/>
            <person name="Moreau H."/>
            <person name="Grigoriev I.V."/>
        </authorList>
    </citation>
    <scope>NUCLEOTIDE SEQUENCE [LARGE SCALE GENOMIC DNA]</scope>
    <source>
        <strain evidence="12 13">CCE9901</strain>
    </source>
</reference>
<accession>A4RZ34</accession>
<keyword evidence="13" id="KW-1185">Reference proteome</keyword>
<dbReference type="GO" id="GO:0004722">
    <property type="term" value="F:protein serine/threonine phosphatase activity"/>
    <property type="evidence" value="ECO:0007669"/>
    <property type="project" value="UniProtKB-EC"/>
</dbReference>
<evidence type="ECO:0000313" key="12">
    <source>
        <dbReference type="EMBL" id="ABO96798.1"/>
    </source>
</evidence>
<keyword evidence="7 9" id="KW-0904">Protein phosphatase</keyword>
<feature type="non-terminal residue" evidence="12">
    <location>
        <position position="318"/>
    </location>
</feature>
<dbReference type="InterPro" id="IPR001932">
    <property type="entry name" value="PPM-type_phosphatase-like_dom"/>
</dbReference>
<evidence type="ECO:0000256" key="10">
    <source>
        <dbReference type="SAM" id="MobiDB-lite"/>
    </source>
</evidence>